<sequence>MIRRIIVPIAVLLAGFAAVLFSTGEARLVLFIDIPSFILVPVLAVLYTAGSYGFKGIGRAYRAACSGDASREDMEYGAAVFRDMGRNFWIFAILTFGISLMVILANLTSPETLGPNLAVAILTALYAAFFNLLLVQPFLSTIKHRLNQPR</sequence>
<dbReference type="RefSeq" id="WP_215626903.1">
    <property type="nucleotide sequence ID" value="NZ_CP067089.2"/>
</dbReference>
<gene>
    <name evidence="2" type="ORF">JFL75_01390</name>
</gene>
<evidence type="ECO:0000256" key="1">
    <source>
        <dbReference type="SAM" id="Phobius"/>
    </source>
</evidence>
<reference evidence="2" key="1">
    <citation type="submission" date="2021-01" db="EMBL/GenBank/DDBJ databases">
        <title>Description of Breznakiella homolactica.</title>
        <authorList>
            <person name="Song Y."/>
            <person name="Brune A."/>
        </authorList>
    </citation>
    <scope>NUCLEOTIDE SEQUENCE</scope>
    <source>
        <strain evidence="2">RmG30</strain>
    </source>
</reference>
<keyword evidence="1" id="KW-0472">Membrane</keyword>
<evidence type="ECO:0000313" key="3">
    <source>
        <dbReference type="Proteomes" id="UP000595917"/>
    </source>
</evidence>
<feature type="transmembrane region" description="Helical" evidence="1">
    <location>
        <begin position="113"/>
        <end position="135"/>
    </location>
</feature>
<accession>A0A7T7XNH3</accession>
<dbReference type="AlphaFoldDB" id="A0A7T7XNH3"/>
<keyword evidence="1" id="KW-0812">Transmembrane</keyword>
<dbReference type="KEGG" id="bhc:JFL75_01390"/>
<organism evidence="2 3">
    <name type="scientific">Breznakiella homolactica</name>
    <dbReference type="NCBI Taxonomy" id="2798577"/>
    <lineage>
        <taxon>Bacteria</taxon>
        <taxon>Pseudomonadati</taxon>
        <taxon>Spirochaetota</taxon>
        <taxon>Spirochaetia</taxon>
        <taxon>Spirochaetales</taxon>
        <taxon>Breznakiellaceae</taxon>
        <taxon>Breznakiella</taxon>
    </lineage>
</organism>
<name>A0A7T7XNH3_9SPIR</name>
<proteinExistence type="predicted"/>
<feature type="transmembrane region" description="Helical" evidence="1">
    <location>
        <begin position="36"/>
        <end position="54"/>
    </location>
</feature>
<protein>
    <submittedName>
        <fullName evidence="2">Uncharacterized protein</fullName>
    </submittedName>
</protein>
<feature type="transmembrane region" description="Helical" evidence="1">
    <location>
        <begin position="88"/>
        <end position="107"/>
    </location>
</feature>
<evidence type="ECO:0000313" key="2">
    <source>
        <dbReference type="EMBL" id="QQO09600.1"/>
    </source>
</evidence>
<keyword evidence="1" id="KW-1133">Transmembrane helix</keyword>
<dbReference type="EMBL" id="CP067089">
    <property type="protein sequence ID" value="QQO09600.1"/>
    <property type="molecule type" value="Genomic_DNA"/>
</dbReference>
<dbReference type="Proteomes" id="UP000595917">
    <property type="component" value="Chromosome"/>
</dbReference>
<keyword evidence="3" id="KW-1185">Reference proteome</keyword>